<dbReference type="SMART" id="SM00028">
    <property type="entry name" value="TPR"/>
    <property type="match status" value="2"/>
</dbReference>
<sequence length="477" mass="55515">MELTLEELNKTIMEMRIKGFLTEALKLADQGLLVALEGKNYEIVLDLYYQKILVHHSLGDTLAIVSLIFEYEAICEKYGTSKDLMHYYLAMSLIYDMVGIREKTAEMTKQSIAFAQELQDFMMLVRCHNNLCYIEVEKGCTKEALQAGLLAREYNKTLYETQPDLARLLDIRINNNLADVYILEGDFLAGKALLDDSLTSSIISQHKPEKVAALFGYGFLYEKQQKLEEAVQYYQQAIDLAKSYGDKPIMKKVMRLLLNVLYQLNWRDEIFDVQKEYINLSEQMSVDNLLQQVLNLEFKRQKERLERKAHYDPLTGVLNRHFLDQELHEWLHAAKIAESYVCITVLDIDNFKLFNDRHGHLFGDRVLQLLANGLKEFLRDEDVKIIRYGGDEFIVCIRHPKKAYIKALVQNTHAHLLTLTLEKDQKSYPLKVSMGACINNQKNYYYNDLFEQADRCLYEAKDNGRATHILYELSSFE</sequence>
<evidence type="ECO:0000256" key="1">
    <source>
        <dbReference type="PROSITE-ProRule" id="PRU00339"/>
    </source>
</evidence>
<dbReference type="PROSITE" id="PS50293">
    <property type="entry name" value="TPR_REGION"/>
    <property type="match status" value="1"/>
</dbReference>
<dbReference type="SUPFAM" id="SSF48452">
    <property type="entry name" value="TPR-like"/>
    <property type="match status" value="1"/>
</dbReference>
<dbReference type="InterPro" id="IPR043128">
    <property type="entry name" value="Rev_trsase/Diguanyl_cyclase"/>
</dbReference>
<name>A0ABT2DLW0_9BACI</name>
<dbReference type="PANTHER" id="PTHR45138:SF9">
    <property type="entry name" value="DIGUANYLATE CYCLASE DGCM-RELATED"/>
    <property type="match status" value="1"/>
</dbReference>
<dbReference type="InterPro" id="IPR050469">
    <property type="entry name" value="Diguanylate_Cyclase"/>
</dbReference>
<accession>A0ABT2DLW0</accession>
<dbReference type="Pfam" id="PF00990">
    <property type="entry name" value="GGDEF"/>
    <property type="match status" value="1"/>
</dbReference>
<dbReference type="RefSeq" id="WP_012293739.1">
    <property type="nucleotide sequence ID" value="NZ_JANTOO010000009.1"/>
</dbReference>
<gene>
    <name evidence="3" type="ORF">NXZ79_07445</name>
</gene>
<dbReference type="PROSITE" id="PS50887">
    <property type="entry name" value="GGDEF"/>
    <property type="match status" value="1"/>
</dbReference>
<feature type="domain" description="GGDEF" evidence="2">
    <location>
        <begin position="339"/>
        <end position="473"/>
    </location>
</feature>
<dbReference type="CDD" id="cd01949">
    <property type="entry name" value="GGDEF"/>
    <property type="match status" value="1"/>
</dbReference>
<evidence type="ECO:0000259" key="2">
    <source>
        <dbReference type="PROSITE" id="PS50887"/>
    </source>
</evidence>
<keyword evidence="1" id="KW-0802">TPR repeat</keyword>
<reference evidence="3 4" key="1">
    <citation type="submission" date="2022-08" db="EMBL/GenBank/DDBJ databases">
        <title>Lysinibacillus sequencing.</title>
        <authorList>
            <person name="Dunlap C."/>
        </authorList>
    </citation>
    <scope>NUCLEOTIDE SEQUENCE [LARGE SCALE GENOMIC DNA]</scope>
    <source>
        <strain evidence="3 4">PB211</strain>
    </source>
</reference>
<evidence type="ECO:0000313" key="3">
    <source>
        <dbReference type="EMBL" id="MCS1395874.1"/>
    </source>
</evidence>
<dbReference type="Gene3D" id="1.25.40.10">
    <property type="entry name" value="Tetratricopeptide repeat domain"/>
    <property type="match status" value="2"/>
</dbReference>
<dbReference type="InterPro" id="IPR019734">
    <property type="entry name" value="TPR_rpt"/>
</dbReference>
<dbReference type="InterPro" id="IPR029787">
    <property type="entry name" value="Nucleotide_cyclase"/>
</dbReference>
<dbReference type="Proteomes" id="UP001525021">
    <property type="component" value="Unassembled WGS sequence"/>
</dbReference>
<dbReference type="InterPro" id="IPR011990">
    <property type="entry name" value="TPR-like_helical_dom_sf"/>
</dbReference>
<organism evidence="3 4">
    <name type="scientific">Lysinibacillus pinottii</name>
    <dbReference type="NCBI Taxonomy" id="2973932"/>
    <lineage>
        <taxon>Bacteria</taxon>
        <taxon>Bacillati</taxon>
        <taxon>Bacillota</taxon>
        <taxon>Bacilli</taxon>
        <taxon>Bacillales</taxon>
        <taxon>Bacillaceae</taxon>
        <taxon>Lysinibacillus</taxon>
    </lineage>
</organism>
<proteinExistence type="predicted"/>
<protein>
    <submittedName>
        <fullName evidence="3">Diguanylate cyclase</fullName>
    </submittedName>
</protein>
<keyword evidence="4" id="KW-1185">Reference proteome</keyword>
<comment type="caution">
    <text evidence="3">The sequence shown here is derived from an EMBL/GenBank/DDBJ whole genome shotgun (WGS) entry which is preliminary data.</text>
</comment>
<dbReference type="Pfam" id="PF13424">
    <property type="entry name" value="TPR_12"/>
    <property type="match status" value="1"/>
</dbReference>
<dbReference type="NCBIfam" id="TIGR00254">
    <property type="entry name" value="GGDEF"/>
    <property type="match status" value="1"/>
</dbReference>
<dbReference type="SUPFAM" id="SSF55073">
    <property type="entry name" value="Nucleotide cyclase"/>
    <property type="match status" value="1"/>
</dbReference>
<dbReference type="SMART" id="SM00267">
    <property type="entry name" value="GGDEF"/>
    <property type="match status" value="1"/>
</dbReference>
<evidence type="ECO:0000313" key="4">
    <source>
        <dbReference type="Proteomes" id="UP001525021"/>
    </source>
</evidence>
<feature type="repeat" description="TPR" evidence="1">
    <location>
        <begin position="211"/>
        <end position="244"/>
    </location>
</feature>
<dbReference type="EMBL" id="JANTOO010000009">
    <property type="protein sequence ID" value="MCS1395874.1"/>
    <property type="molecule type" value="Genomic_DNA"/>
</dbReference>
<dbReference type="InterPro" id="IPR000160">
    <property type="entry name" value="GGDEF_dom"/>
</dbReference>
<dbReference type="PANTHER" id="PTHR45138">
    <property type="entry name" value="REGULATORY COMPONENTS OF SENSORY TRANSDUCTION SYSTEM"/>
    <property type="match status" value="1"/>
</dbReference>
<dbReference type="PROSITE" id="PS50005">
    <property type="entry name" value="TPR"/>
    <property type="match status" value="1"/>
</dbReference>
<dbReference type="Gene3D" id="3.30.70.270">
    <property type="match status" value="1"/>
</dbReference>